<name>A0A4R2NH94_9BURK</name>
<dbReference type="RefSeq" id="WP_119013593.1">
    <property type="nucleotide sequence ID" value="NZ_QXNC01000019.1"/>
</dbReference>
<comment type="caution">
    <text evidence="1">The sequence shown here is derived from an EMBL/GenBank/DDBJ whole genome shotgun (WGS) entry which is preliminary data.</text>
</comment>
<evidence type="ECO:0000313" key="1">
    <source>
        <dbReference type="EMBL" id="TCP20582.1"/>
    </source>
</evidence>
<gene>
    <name evidence="1" type="ORF">EV674_101237</name>
</gene>
<proteinExistence type="predicted"/>
<dbReference type="OrthoDB" id="8909560at2"/>
<accession>A0A4R2NH94</accession>
<reference evidence="1 2" key="1">
    <citation type="submission" date="2019-03" db="EMBL/GenBank/DDBJ databases">
        <title>Genomic Encyclopedia of Type Strains, Phase IV (KMG-IV): sequencing the most valuable type-strain genomes for metagenomic binning, comparative biology and taxonomic classification.</title>
        <authorList>
            <person name="Goeker M."/>
        </authorList>
    </citation>
    <scope>NUCLEOTIDE SEQUENCE [LARGE SCALE GENOMIC DNA]</scope>
    <source>
        <strain evidence="1 2">DSM 1837</strain>
    </source>
</reference>
<dbReference type="Proteomes" id="UP000295182">
    <property type="component" value="Unassembled WGS sequence"/>
</dbReference>
<dbReference type="AlphaFoldDB" id="A0A4R2NH94"/>
<keyword evidence="2" id="KW-1185">Reference proteome</keyword>
<dbReference type="EMBL" id="SLXH01000001">
    <property type="protein sequence ID" value="TCP20582.1"/>
    <property type="molecule type" value="Genomic_DNA"/>
</dbReference>
<sequence>MATLLTLQPLNEGVVAVFLPGGAPVGHLKRISGTWKFKAMGYEGAALVPGGGPLTAQHNRCFAVLDAAQISAALCADEPPA</sequence>
<protein>
    <submittedName>
        <fullName evidence="1">Uncharacterized protein</fullName>
    </submittedName>
</protein>
<evidence type="ECO:0000313" key="2">
    <source>
        <dbReference type="Proteomes" id="UP000295182"/>
    </source>
</evidence>
<organism evidence="1 2">
    <name type="scientific">Simplicispira metamorpha</name>
    <dbReference type="NCBI Taxonomy" id="80881"/>
    <lineage>
        <taxon>Bacteria</taxon>
        <taxon>Pseudomonadati</taxon>
        <taxon>Pseudomonadota</taxon>
        <taxon>Betaproteobacteria</taxon>
        <taxon>Burkholderiales</taxon>
        <taxon>Comamonadaceae</taxon>
        <taxon>Simplicispira</taxon>
    </lineage>
</organism>